<organism evidence="1">
    <name type="scientific">marine metagenome</name>
    <dbReference type="NCBI Taxonomy" id="408172"/>
    <lineage>
        <taxon>unclassified sequences</taxon>
        <taxon>metagenomes</taxon>
        <taxon>ecological metagenomes</taxon>
    </lineage>
</organism>
<dbReference type="SUPFAM" id="SSF51569">
    <property type="entry name" value="Aldolase"/>
    <property type="match status" value="1"/>
</dbReference>
<dbReference type="AlphaFoldDB" id="A0A382ANN4"/>
<dbReference type="EMBL" id="UINC01025981">
    <property type="protein sequence ID" value="SVB02597.1"/>
    <property type="molecule type" value="Genomic_DNA"/>
</dbReference>
<protein>
    <recommendedName>
        <fullName evidence="2">3-deoxy-7-phosphoheptulonate synthase</fullName>
    </recommendedName>
</protein>
<proteinExistence type="predicted"/>
<sequence length="39" mass="4743">MKKWKTNSWKNYPVKHIPEYPDKKELDMVLGKLKNFPPL</sequence>
<evidence type="ECO:0008006" key="2">
    <source>
        <dbReference type="Google" id="ProtNLM"/>
    </source>
</evidence>
<name>A0A382ANN4_9ZZZZ</name>
<reference evidence="1" key="1">
    <citation type="submission" date="2018-05" db="EMBL/GenBank/DDBJ databases">
        <authorList>
            <person name="Lanie J.A."/>
            <person name="Ng W.-L."/>
            <person name="Kazmierczak K.M."/>
            <person name="Andrzejewski T.M."/>
            <person name="Davidsen T.M."/>
            <person name="Wayne K.J."/>
            <person name="Tettelin H."/>
            <person name="Glass J.I."/>
            <person name="Rusch D."/>
            <person name="Podicherti R."/>
            <person name="Tsui H.-C.T."/>
            <person name="Winkler M.E."/>
        </authorList>
    </citation>
    <scope>NUCLEOTIDE SEQUENCE</scope>
</reference>
<feature type="non-terminal residue" evidence="1">
    <location>
        <position position="1"/>
    </location>
</feature>
<accession>A0A382ANN4</accession>
<gene>
    <name evidence="1" type="ORF">METZ01_LOCUS155451</name>
</gene>
<feature type="non-terminal residue" evidence="1">
    <location>
        <position position="39"/>
    </location>
</feature>
<evidence type="ECO:0000313" key="1">
    <source>
        <dbReference type="EMBL" id="SVB02597.1"/>
    </source>
</evidence>